<accession>A0A5A8DU73</accession>
<dbReference type="SMART" id="SM00129">
    <property type="entry name" value="KISc"/>
    <property type="match status" value="1"/>
</dbReference>
<dbReference type="GO" id="GO:0007018">
    <property type="term" value="P:microtubule-based movement"/>
    <property type="evidence" value="ECO:0007669"/>
    <property type="project" value="InterPro"/>
</dbReference>
<feature type="region of interest" description="Disordered" evidence="4">
    <location>
        <begin position="533"/>
        <end position="592"/>
    </location>
</feature>
<feature type="domain" description="Kinesin motor" evidence="5">
    <location>
        <begin position="518"/>
        <end position="1074"/>
    </location>
</feature>
<organism evidence="6 7">
    <name type="scientific">Cafeteria roenbergensis</name>
    <name type="common">Marine flagellate</name>
    <dbReference type="NCBI Taxonomy" id="33653"/>
    <lineage>
        <taxon>Eukaryota</taxon>
        <taxon>Sar</taxon>
        <taxon>Stramenopiles</taxon>
        <taxon>Bigyra</taxon>
        <taxon>Opalozoa</taxon>
        <taxon>Bicosoecida</taxon>
        <taxon>Cafeteriaceae</taxon>
        <taxon>Cafeteria</taxon>
    </lineage>
</organism>
<comment type="caution">
    <text evidence="6">The sequence shown here is derived from an EMBL/GenBank/DDBJ whole genome shotgun (WGS) entry which is preliminary data.</text>
</comment>
<keyword evidence="2 3" id="KW-0067">ATP-binding</keyword>
<dbReference type="Gene3D" id="3.40.850.10">
    <property type="entry name" value="Kinesin motor domain"/>
    <property type="match status" value="1"/>
</dbReference>
<dbReference type="PANTHER" id="PTHR24115">
    <property type="entry name" value="KINESIN-RELATED"/>
    <property type="match status" value="1"/>
</dbReference>
<dbReference type="EMBL" id="VLTO01000074">
    <property type="protein sequence ID" value="KAA0168749.1"/>
    <property type="molecule type" value="Genomic_DNA"/>
</dbReference>
<dbReference type="PROSITE" id="PS50067">
    <property type="entry name" value="KINESIN_MOTOR_2"/>
    <property type="match status" value="1"/>
</dbReference>
<feature type="region of interest" description="Disordered" evidence="4">
    <location>
        <begin position="473"/>
        <end position="506"/>
    </location>
</feature>
<feature type="region of interest" description="Disordered" evidence="4">
    <location>
        <begin position="192"/>
        <end position="211"/>
    </location>
</feature>
<gene>
    <name evidence="6" type="ORF">FNF27_07098</name>
</gene>
<feature type="compositionally biased region" description="Low complexity" evidence="4">
    <location>
        <begin position="581"/>
        <end position="592"/>
    </location>
</feature>
<sequence length="1079" mass="109820">MASLKSPTKLHLPKQGADHDANLNLMKLYRKVDDAPGALTDKELTRRQQRAVRQPAERVSDSVPVRALRRGRSKKAAASTAAMASRPSADGAPPRDAVHGGAGRSARPGADSIPASRIPRAMSRTPSGRARSRQFSFSAGSPASASGAHTARASTPGGRRGDASELEGYTSDDTAKFRDLIKQLHTERRKNKTLSETLAATSTGGSGDVSRLEREKAQLETDHAIAMATMASQVTQLEAQRGQQARAAENAMVRAKSAEEALAEAEDAAHAAQQEAEAAKAAAESGQAEAEAAAAAAQERAAASEAEAAAATKRAAEAEAAAAEAAASRQAEAEARTAAEAAASAAEEAAAAASARAAAIAEELAALKESSQAAAEKAIADTARLSEAKAAADAAAADRIAALEAALAERTAALEAMTTRQMETSADLETAQEAAEDLEAQLERSAAEGQRLSAELKARTDEVAGLEDRLAAETARAESERERAELAEAEASEVRSRFEAVDSRRRSVEEQLLDAKGAVRVFARVRPALASEKEAEAEAEAGEASSGAASGRSNSRTKAGRSGSNGSARRTGAAGGLKRTGSASSMSSTGSAGSGISSKAALVAAASAAASAGPLFQFPAAEAAGEERMLRVQQLPGAGVGGYGVASEGKKTDFSFQRVFGPQAGQEDVFNELDGLVNSAVDGKRVCIFAYGQTGAGKTHTMLGQTAPAEAAEGSDVRVTGESGVIPRAVTSVFSRAATLRDHGWTTDVRAEFLEVYLDDVYDLLARAGIGSAPVPKHSKQASSGSDCASAAADAATTTSTTTTTSGAPPAAVRSASGSGSSAGGIARKASRGAAGTSSGPAGGTPSPTDALAIRTAQDGTLRVVGQRAMVVESEAAVFELLTAAAAVRSTASTAMNATSSRSHSVFTLRIACSHAESGLSRSGVLNLVDLAGSERILRSGAADDAQLKREATAINKSLTVLGSVLRAMGANDQRRAARPRSASGQGNRRQGSGDPAGSRSGGSGGSSASLSKSSAGRSGEAHVPFRDSTLTRLLQPSLTRGARAAMIVNLNPLHSSASESLCSLRFAEDVAKRCSTSS</sequence>
<evidence type="ECO:0000259" key="5">
    <source>
        <dbReference type="PROSITE" id="PS50067"/>
    </source>
</evidence>
<feature type="compositionally biased region" description="Low complexity" evidence="4">
    <location>
        <begin position="799"/>
        <end position="849"/>
    </location>
</feature>
<dbReference type="GO" id="GO:0005524">
    <property type="term" value="F:ATP binding"/>
    <property type="evidence" value="ECO:0007669"/>
    <property type="project" value="UniProtKB-UniRule"/>
</dbReference>
<keyword evidence="1 3" id="KW-0547">Nucleotide-binding</keyword>
<comment type="similarity">
    <text evidence="3">Belongs to the TRAFAC class myosin-kinesin ATPase superfamily. Kinesin family.</text>
</comment>
<keyword evidence="3" id="KW-0505">Motor protein</keyword>
<feature type="region of interest" description="Disordered" evidence="4">
    <location>
        <begin position="799"/>
        <end position="851"/>
    </location>
</feature>
<feature type="compositionally biased region" description="Basic and acidic residues" evidence="4">
    <location>
        <begin position="35"/>
        <end position="46"/>
    </location>
</feature>
<feature type="compositionally biased region" description="Low complexity" evidence="4">
    <location>
        <begin position="270"/>
        <end position="299"/>
    </location>
</feature>
<feature type="compositionally biased region" description="Low complexity" evidence="4">
    <location>
        <begin position="135"/>
        <end position="148"/>
    </location>
</feature>
<dbReference type="GO" id="GO:0003777">
    <property type="term" value="F:microtubule motor activity"/>
    <property type="evidence" value="ECO:0007669"/>
    <property type="project" value="InterPro"/>
</dbReference>
<dbReference type="Pfam" id="PF00225">
    <property type="entry name" value="Kinesin"/>
    <property type="match status" value="2"/>
</dbReference>
<dbReference type="PRINTS" id="PR00380">
    <property type="entry name" value="KINESINHEAVY"/>
</dbReference>
<dbReference type="GO" id="GO:0005871">
    <property type="term" value="C:kinesin complex"/>
    <property type="evidence" value="ECO:0007669"/>
    <property type="project" value="TreeGrafter"/>
</dbReference>
<dbReference type="InterPro" id="IPR027640">
    <property type="entry name" value="Kinesin-like_fam"/>
</dbReference>
<dbReference type="PROSITE" id="PS00411">
    <property type="entry name" value="KINESIN_MOTOR_1"/>
    <property type="match status" value="1"/>
</dbReference>
<evidence type="ECO:0000313" key="7">
    <source>
        <dbReference type="Proteomes" id="UP000322899"/>
    </source>
</evidence>
<feature type="region of interest" description="Disordered" evidence="4">
    <location>
        <begin position="258"/>
        <end position="299"/>
    </location>
</feature>
<evidence type="ECO:0000256" key="3">
    <source>
        <dbReference type="PROSITE-ProRule" id="PRU00283"/>
    </source>
</evidence>
<feature type="region of interest" description="Disordered" evidence="4">
    <location>
        <begin position="419"/>
        <end position="449"/>
    </location>
</feature>
<dbReference type="AlphaFoldDB" id="A0A5A8DU73"/>
<evidence type="ECO:0000256" key="1">
    <source>
        <dbReference type="ARBA" id="ARBA00022741"/>
    </source>
</evidence>
<name>A0A5A8DU73_CAFRO</name>
<evidence type="ECO:0000313" key="6">
    <source>
        <dbReference type="EMBL" id="KAA0168749.1"/>
    </source>
</evidence>
<dbReference type="GO" id="GO:0008017">
    <property type="term" value="F:microtubule binding"/>
    <property type="evidence" value="ECO:0007669"/>
    <property type="project" value="InterPro"/>
</dbReference>
<dbReference type="InterPro" id="IPR001752">
    <property type="entry name" value="Kinesin_motor_dom"/>
</dbReference>
<evidence type="ECO:0000256" key="2">
    <source>
        <dbReference type="ARBA" id="ARBA00022840"/>
    </source>
</evidence>
<dbReference type="InterPro" id="IPR019821">
    <property type="entry name" value="Kinesin_motor_CS"/>
</dbReference>
<dbReference type="InterPro" id="IPR027417">
    <property type="entry name" value="P-loop_NTPase"/>
</dbReference>
<feature type="region of interest" description="Disordered" evidence="4">
    <location>
        <begin position="35"/>
        <end position="170"/>
    </location>
</feature>
<reference evidence="6 7" key="1">
    <citation type="submission" date="2019-07" db="EMBL/GenBank/DDBJ databases">
        <title>Genomes of Cafeteria roenbergensis.</title>
        <authorList>
            <person name="Fischer M.G."/>
            <person name="Hackl T."/>
            <person name="Roman M."/>
        </authorList>
    </citation>
    <scope>NUCLEOTIDE SEQUENCE [LARGE SCALE GENOMIC DNA]</scope>
    <source>
        <strain evidence="6 7">E4-10P</strain>
    </source>
</reference>
<dbReference type="SUPFAM" id="SSF52540">
    <property type="entry name" value="P-loop containing nucleoside triphosphate hydrolases"/>
    <property type="match status" value="1"/>
</dbReference>
<proteinExistence type="inferred from homology"/>
<feature type="region of interest" description="Disordered" evidence="4">
    <location>
        <begin position="971"/>
        <end position="1025"/>
    </location>
</feature>
<feature type="binding site" evidence="3">
    <location>
        <begin position="692"/>
        <end position="699"/>
    </location>
    <ligand>
        <name>ATP</name>
        <dbReference type="ChEBI" id="CHEBI:30616"/>
    </ligand>
</feature>
<dbReference type="GO" id="GO:0005874">
    <property type="term" value="C:microtubule"/>
    <property type="evidence" value="ECO:0007669"/>
    <property type="project" value="TreeGrafter"/>
</dbReference>
<dbReference type="OrthoDB" id="3176171at2759"/>
<feature type="compositionally biased region" description="Low complexity" evidence="4">
    <location>
        <begin position="76"/>
        <end position="89"/>
    </location>
</feature>
<dbReference type="Proteomes" id="UP000322899">
    <property type="component" value="Unassembled WGS sequence"/>
</dbReference>
<evidence type="ECO:0000256" key="4">
    <source>
        <dbReference type="SAM" id="MobiDB-lite"/>
    </source>
</evidence>
<feature type="compositionally biased region" description="Low complexity" evidence="4">
    <location>
        <begin position="542"/>
        <end position="554"/>
    </location>
</feature>
<dbReference type="PANTHER" id="PTHR24115:SF578">
    <property type="entry name" value="KINESIN-LIKE PROTEIN KIFC1"/>
    <property type="match status" value="1"/>
</dbReference>
<dbReference type="InterPro" id="IPR036961">
    <property type="entry name" value="Kinesin_motor_dom_sf"/>
</dbReference>
<protein>
    <recommendedName>
        <fullName evidence="5">Kinesin motor domain-containing protein</fullName>
    </recommendedName>
</protein>
<feature type="compositionally biased region" description="Polar residues" evidence="4">
    <location>
        <begin position="194"/>
        <end position="203"/>
    </location>
</feature>
<feature type="compositionally biased region" description="Low complexity" evidence="4">
    <location>
        <begin position="1007"/>
        <end position="1019"/>
    </location>
</feature>
<dbReference type="GO" id="GO:0016887">
    <property type="term" value="F:ATP hydrolysis activity"/>
    <property type="evidence" value="ECO:0007669"/>
    <property type="project" value="TreeGrafter"/>
</dbReference>